<dbReference type="InterPro" id="IPR022898">
    <property type="entry name" value="RNase_HII"/>
</dbReference>
<evidence type="ECO:0000256" key="11">
    <source>
        <dbReference type="ARBA" id="ARBA00022759"/>
    </source>
</evidence>
<keyword evidence="12 14" id="KW-0378">Hydrolase</keyword>
<evidence type="ECO:0000256" key="3">
    <source>
        <dbReference type="ARBA" id="ARBA00004065"/>
    </source>
</evidence>
<dbReference type="NCBIfam" id="NF000595">
    <property type="entry name" value="PRK00015.1-3"/>
    <property type="match status" value="1"/>
</dbReference>
<dbReference type="STRING" id="658057.SAMN04488032_11264"/>
<dbReference type="EC" id="3.1.26.4" evidence="6 14"/>
<evidence type="ECO:0000256" key="6">
    <source>
        <dbReference type="ARBA" id="ARBA00012180"/>
    </source>
</evidence>
<evidence type="ECO:0000259" key="17">
    <source>
        <dbReference type="PROSITE" id="PS51975"/>
    </source>
</evidence>
<feature type="binding site" evidence="14 15">
    <location>
        <position position="116"/>
    </location>
    <ligand>
        <name>a divalent metal cation</name>
        <dbReference type="ChEBI" id="CHEBI:60240"/>
    </ligand>
</feature>
<evidence type="ECO:0000256" key="16">
    <source>
        <dbReference type="RuleBase" id="RU003515"/>
    </source>
</evidence>
<feature type="binding site" evidence="14 15">
    <location>
        <position position="26"/>
    </location>
    <ligand>
        <name>a divalent metal cation</name>
        <dbReference type="ChEBI" id="CHEBI:60240"/>
    </ligand>
</feature>
<keyword evidence="8 14" id="KW-0963">Cytoplasm</keyword>
<dbReference type="GO" id="GO:0006298">
    <property type="term" value="P:mismatch repair"/>
    <property type="evidence" value="ECO:0007669"/>
    <property type="project" value="TreeGrafter"/>
</dbReference>
<feature type="binding site" evidence="14 15">
    <location>
        <position position="25"/>
    </location>
    <ligand>
        <name>a divalent metal cation</name>
        <dbReference type="ChEBI" id="CHEBI:60240"/>
    </ligand>
</feature>
<keyword evidence="19" id="KW-1185">Reference proteome</keyword>
<evidence type="ECO:0000256" key="14">
    <source>
        <dbReference type="HAMAP-Rule" id="MF_00052"/>
    </source>
</evidence>
<evidence type="ECO:0000256" key="15">
    <source>
        <dbReference type="PROSITE-ProRule" id="PRU01319"/>
    </source>
</evidence>
<evidence type="ECO:0000256" key="13">
    <source>
        <dbReference type="ARBA" id="ARBA00023211"/>
    </source>
</evidence>
<dbReference type="FunFam" id="3.30.420.10:FF:000006">
    <property type="entry name" value="Ribonuclease HII"/>
    <property type="match status" value="1"/>
</dbReference>
<accession>A0A1Y5TG60</accession>
<dbReference type="GO" id="GO:0003723">
    <property type="term" value="F:RNA binding"/>
    <property type="evidence" value="ECO:0007669"/>
    <property type="project" value="UniProtKB-UniRule"/>
</dbReference>
<dbReference type="OrthoDB" id="9803420at2"/>
<comment type="catalytic activity">
    <reaction evidence="1 14 15 16">
        <text>Endonucleolytic cleavage to 5'-phosphomonoester.</text>
        <dbReference type="EC" id="3.1.26.4"/>
    </reaction>
</comment>
<keyword evidence="9 14" id="KW-0540">Nuclease</keyword>
<comment type="cofactor">
    <cofactor evidence="2">
        <name>Mg(2+)</name>
        <dbReference type="ChEBI" id="CHEBI:18420"/>
    </cofactor>
</comment>
<sequence length="203" mass="21985">MIYTPDFSFETAAAGRGYSRIVGVDEVGRGPLSGPVVAAAVWLDPNRIPEGMNDSKKLTAKRREALYDQILAVADVSIASCSVEEIDEINILQASLRAMERAVAGLKTQADYVLVDGNKIPAAFGGNAEAIVKGDARSLSISAASIVAKTWRDRLMVDLAQQYPGYGWEKNAGYGTKLHLEGLAKFGVTPHHRRSFKPIHKML</sequence>
<evidence type="ECO:0000313" key="18">
    <source>
        <dbReference type="EMBL" id="SLN61144.1"/>
    </source>
</evidence>
<evidence type="ECO:0000256" key="5">
    <source>
        <dbReference type="ARBA" id="ARBA00007383"/>
    </source>
</evidence>
<proteinExistence type="inferred from homology"/>
<dbReference type="RefSeq" id="WP_085850251.1">
    <property type="nucleotide sequence ID" value="NZ_FNZV01000012.1"/>
</dbReference>
<dbReference type="CDD" id="cd07182">
    <property type="entry name" value="RNase_HII_bacteria_HII_like"/>
    <property type="match status" value="1"/>
</dbReference>
<dbReference type="Gene3D" id="3.30.420.10">
    <property type="entry name" value="Ribonuclease H-like superfamily/Ribonuclease H"/>
    <property type="match status" value="1"/>
</dbReference>
<feature type="domain" description="RNase H type-2" evidence="17">
    <location>
        <begin position="19"/>
        <end position="203"/>
    </location>
</feature>
<dbReference type="InterPro" id="IPR012337">
    <property type="entry name" value="RNaseH-like_sf"/>
</dbReference>
<dbReference type="AlphaFoldDB" id="A0A1Y5TG60"/>
<evidence type="ECO:0000256" key="7">
    <source>
        <dbReference type="ARBA" id="ARBA00019179"/>
    </source>
</evidence>
<dbReference type="GO" id="GO:0043137">
    <property type="term" value="P:DNA replication, removal of RNA primer"/>
    <property type="evidence" value="ECO:0007669"/>
    <property type="project" value="TreeGrafter"/>
</dbReference>
<dbReference type="GO" id="GO:0005737">
    <property type="term" value="C:cytoplasm"/>
    <property type="evidence" value="ECO:0007669"/>
    <property type="project" value="UniProtKB-SubCell"/>
</dbReference>
<dbReference type="PANTHER" id="PTHR10954:SF18">
    <property type="entry name" value="RIBONUCLEASE HII"/>
    <property type="match status" value="1"/>
</dbReference>
<comment type="function">
    <text evidence="3 14 16">Endonuclease that specifically degrades the RNA of RNA-DNA hybrids.</text>
</comment>
<dbReference type="EMBL" id="FWFW01000012">
    <property type="protein sequence ID" value="SLN61144.1"/>
    <property type="molecule type" value="Genomic_DNA"/>
</dbReference>
<evidence type="ECO:0000256" key="1">
    <source>
        <dbReference type="ARBA" id="ARBA00000077"/>
    </source>
</evidence>
<evidence type="ECO:0000313" key="19">
    <source>
        <dbReference type="Proteomes" id="UP000193307"/>
    </source>
</evidence>
<dbReference type="InterPro" id="IPR001352">
    <property type="entry name" value="RNase_HII/HIII"/>
</dbReference>
<dbReference type="NCBIfam" id="NF000594">
    <property type="entry name" value="PRK00015.1-1"/>
    <property type="match status" value="1"/>
</dbReference>
<keyword evidence="13 14" id="KW-0464">Manganese</keyword>
<protein>
    <recommendedName>
        <fullName evidence="7 14">Ribonuclease HII</fullName>
        <shortName evidence="14">RNase HII</shortName>
        <ecNumber evidence="6 14">3.1.26.4</ecNumber>
    </recommendedName>
</protein>
<dbReference type="SUPFAM" id="SSF53098">
    <property type="entry name" value="Ribonuclease H-like"/>
    <property type="match status" value="1"/>
</dbReference>
<comment type="subcellular location">
    <subcellularLocation>
        <location evidence="4 14">Cytoplasm</location>
    </subcellularLocation>
</comment>
<gene>
    <name evidence="14 18" type="primary">rnhB</name>
    <name evidence="18" type="ORF">PAM7971_03156</name>
</gene>
<dbReference type="GO" id="GO:0032299">
    <property type="term" value="C:ribonuclease H2 complex"/>
    <property type="evidence" value="ECO:0007669"/>
    <property type="project" value="TreeGrafter"/>
</dbReference>
<dbReference type="Pfam" id="PF01351">
    <property type="entry name" value="RNase_HII"/>
    <property type="match status" value="1"/>
</dbReference>
<keyword evidence="11 14" id="KW-0255">Endonuclease</keyword>
<evidence type="ECO:0000256" key="10">
    <source>
        <dbReference type="ARBA" id="ARBA00022723"/>
    </source>
</evidence>
<evidence type="ECO:0000256" key="9">
    <source>
        <dbReference type="ARBA" id="ARBA00022722"/>
    </source>
</evidence>
<comment type="similarity">
    <text evidence="5 14 16">Belongs to the RNase HII family.</text>
</comment>
<dbReference type="PANTHER" id="PTHR10954">
    <property type="entry name" value="RIBONUCLEASE H2 SUBUNIT A"/>
    <property type="match status" value="1"/>
</dbReference>
<evidence type="ECO:0000256" key="8">
    <source>
        <dbReference type="ARBA" id="ARBA00022490"/>
    </source>
</evidence>
<dbReference type="GO" id="GO:0004523">
    <property type="term" value="F:RNA-DNA hybrid ribonuclease activity"/>
    <property type="evidence" value="ECO:0007669"/>
    <property type="project" value="UniProtKB-UniRule"/>
</dbReference>
<evidence type="ECO:0000256" key="2">
    <source>
        <dbReference type="ARBA" id="ARBA00001946"/>
    </source>
</evidence>
<evidence type="ECO:0000256" key="12">
    <source>
        <dbReference type="ARBA" id="ARBA00022801"/>
    </source>
</evidence>
<evidence type="ECO:0000256" key="4">
    <source>
        <dbReference type="ARBA" id="ARBA00004496"/>
    </source>
</evidence>
<dbReference type="InterPro" id="IPR024567">
    <property type="entry name" value="RNase_HII/HIII_dom"/>
</dbReference>
<dbReference type="GO" id="GO:0030145">
    <property type="term" value="F:manganese ion binding"/>
    <property type="evidence" value="ECO:0007669"/>
    <property type="project" value="UniProtKB-UniRule"/>
</dbReference>
<comment type="cofactor">
    <cofactor evidence="14 15">
        <name>Mn(2+)</name>
        <dbReference type="ChEBI" id="CHEBI:29035"/>
    </cofactor>
    <cofactor evidence="14 15">
        <name>Mg(2+)</name>
        <dbReference type="ChEBI" id="CHEBI:18420"/>
    </cofactor>
    <text evidence="14 15">Manganese or magnesium. Binds 1 divalent metal ion per monomer in the absence of substrate. May bind a second metal ion after substrate binding.</text>
</comment>
<dbReference type="InterPro" id="IPR036397">
    <property type="entry name" value="RNaseH_sf"/>
</dbReference>
<name>A0A1Y5TG60_9RHOB</name>
<reference evidence="18 19" key="1">
    <citation type="submission" date="2017-03" db="EMBL/GenBank/DDBJ databases">
        <authorList>
            <person name="Afonso C.L."/>
            <person name="Miller P.J."/>
            <person name="Scott M.A."/>
            <person name="Spackman E."/>
            <person name="Goraichik I."/>
            <person name="Dimitrov K.M."/>
            <person name="Suarez D.L."/>
            <person name="Swayne D.E."/>
        </authorList>
    </citation>
    <scope>NUCLEOTIDE SEQUENCE [LARGE SCALE GENOMIC DNA]</scope>
    <source>
        <strain evidence="18 19">CECT 7971</strain>
    </source>
</reference>
<keyword evidence="10 14" id="KW-0479">Metal-binding</keyword>
<dbReference type="Proteomes" id="UP000193307">
    <property type="component" value="Unassembled WGS sequence"/>
</dbReference>
<dbReference type="PROSITE" id="PS51975">
    <property type="entry name" value="RNASE_H_2"/>
    <property type="match status" value="1"/>
</dbReference>
<dbReference type="HAMAP" id="MF_00052_B">
    <property type="entry name" value="RNase_HII_B"/>
    <property type="match status" value="1"/>
</dbReference>
<organism evidence="18 19">
    <name type="scientific">Pacificibacter marinus</name>
    <dbReference type="NCBI Taxonomy" id="658057"/>
    <lineage>
        <taxon>Bacteria</taxon>
        <taxon>Pseudomonadati</taxon>
        <taxon>Pseudomonadota</taxon>
        <taxon>Alphaproteobacteria</taxon>
        <taxon>Rhodobacterales</taxon>
        <taxon>Roseobacteraceae</taxon>
        <taxon>Pacificibacter</taxon>
    </lineage>
</organism>